<proteinExistence type="predicted"/>
<keyword evidence="2" id="KW-1133">Transmembrane helix</keyword>
<protein>
    <submittedName>
        <fullName evidence="3">Uncharacterized protein</fullName>
    </submittedName>
</protein>
<evidence type="ECO:0000313" key="4">
    <source>
        <dbReference type="Proteomes" id="UP001597097"/>
    </source>
</evidence>
<evidence type="ECO:0000313" key="3">
    <source>
        <dbReference type="EMBL" id="MFD1537978.1"/>
    </source>
</evidence>
<feature type="region of interest" description="Disordered" evidence="1">
    <location>
        <begin position="159"/>
        <end position="272"/>
    </location>
</feature>
<organism evidence="3 4">
    <name type="scientific">Nonomuraea guangzhouensis</name>
    <dbReference type="NCBI Taxonomy" id="1291555"/>
    <lineage>
        <taxon>Bacteria</taxon>
        <taxon>Bacillati</taxon>
        <taxon>Actinomycetota</taxon>
        <taxon>Actinomycetes</taxon>
        <taxon>Streptosporangiales</taxon>
        <taxon>Streptosporangiaceae</taxon>
        <taxon>Nonomuraea</taxon>
    </lineage>
</organism>
<reference evidence="4" key="1">
    <citation type="journal article" date="2019" name="Int. J. Syst. Evol. Microbiol.">
        <title>The Global Catalogue of Microorganisms (GCM) 10K type strain sequencing project: providing services to taxonomists for standard genome sequencing and annotation.</title>
        <authorList>
            <consortium name="The Broad Institute Genomics Platform"/>
            <consortium name="The Broad Institute Genome Sequencing Center for Infectious Disease"/>
            <person name="Wu L."/>
            <person name="Ma J."/>
        </authorList>
    </citation>
    <scope>NUCLEOTIDE SEQUENCE [LARGE SCALE GENOMIC DNA]</scope>
    <source>
        <strain evidence="4">CGMCC 1.15399</strain>
    </source>
</reference>
<sequence length="272" mass="28297">MSGEQRKFELSVPQIAGSALAAVTAAVGASYLGVGGTVIGAALMSVASTVATAVYTHYLKRTGDKVKQHTVIAWREYGPERPPAERDEGQGELATAVRTTVREAEESRGESTLVMAPIEVPAPRRVPWAKTGVAAALVFGVSMGGILAYQTIAQTTVHDQLTGAKPETKREQAPAKEKKRSEEPALQPRTTFSGAPATPSGTPTGSPTPTASPTRTSQSPTSAPTDTGKDTVEPSAPSTTTTAQDPGDLTEQTSVPTDPPQSPPVQQDKETP</sequence>
<gene>
    <name evidence="3" type="ORF">ACFSJ0_13070</name>
</gene>
<keyword evidence="4" id="KW-1185">Reference proteome</keyword>
<feature type="transmembrane region" description="Helical" evidence="2">
    <location>
        <begin position="38"/>
        <end position="58"/>
    </location>
</feature>
<evidence type="ECO:0000256" key="2">
    <source>
        <dbReference type="SAM" id="Phobius"/>
    </source>
</evidence>
<dbReference type="RefSeq" id="WP_219531056.1">
    <property type="nucleotide sequence ID" value="NZ_JAHKRM010000010.1"/>
</dbReference>
<keyword evidence="2" id="KW-0812">Transmembrane</keyword>
<comment type="caution">
    <text evidence="3">The sequence shown here is derived from an EMBL/GenBank/DDBJ whole genome shotgun (WGS) entry which is preliminary data.</text>
</comment>
<feature type="compositionally biased region" description="Basic and acidic residues" evidence="1">
    <location>
        <begin position="166"/>
        <end position="183"/>
    </location>
</feature>
<feature type="compositionally biased region" description="Polar residues" evidence="1">
    <location>
        <begin position="236"/>
        <end position="256"/>
    </location>
</feature>
<keyword evidence="2" id="KW-0472">Membrane</keyword>
<evidence type="ECO:0000256" key="1">
    <source>
        <dbReference type="SAM" id="MobiDB-lite"/>
    </source>
</evidence>
<accession>A0ABW4G633</accession>
<feature type="transmembrane region" description="Helical" evidence="2">
    <location>
        <begin position="133"/>
        <end position="152"/>
    </location>
</feature>
<feature type="compositionally biased region" description="Low complexity" evidence="1">
    <location>
        <begin position="193"/>
        <end position="225"/>
    </location>
</feature>
<dbReference type="Proteomes" id="UP001597097">
    <property type="component" value="Unassembled WGS sequence"/>
</dbReference>
<dbReference type="EMBL" id="JBHUCM010000012">
    <property type="protein sequence ID" value="MFD1537978.1"/>
    <property type="molecule type" value="Genomic_DNA"/>
</dbReference>
<feature type="transmembrane region" description="Helical" evidence="2">
    <location>
        <begin position="12"/>
        <end position="32"/>
    </location>
</feature>
<name>A0ABW4G633_9ACTN</name>